<gene>
    <name evidence="10" type="ORF">GCM10008170_28520</name>
    <name evidence="11" type="ORF">JOD31_002868</name>
</gene>
<dbReference type="PANTHER" id="PTHR43875:SF15">
    <property type="entry name" value="TREHALOSE IMPORT ATP-BINDING PROTEIN SUGC"/>
    <property type="match status" value="1"/>
</dbReference>
<name>A0A9W6MSY7_9HYPH</name>
<keyword evidence="5 10" id="KW-0067">ATP-binding</keyword>
<accession>A0A9W6MSY7</accession>
<keyword evidence="6" id="KW-1278">Translocase</keyword>
<reference evidence="10" key="3">
    <citation type="submission" date="2023-01" db="EMBL/GenBank/DDBJ databases">
        <authorList>
            <person name="Sun Q."/>
            <person name="Evtushenko L."/>
        </authorList>
    </citation>
    <scope>NUCLEOTIDE SEQUENCE</scope>
    <source>
        <strain evidence="10">VKM B-1606</strain>
    </source>
</reference>
<keyword evidence="2" id="KW-0813">Transport</keyword>
<evidence type="ECO:0000313" key="13">
    <source>
        <dbReference type="Proteomes" id="UP001143400"/>
    </source>
</evidence>
<keyword evidence="12" id="KW-1185">Reference proteome</keyword>
<evidence type="ECO:0000256" key="6">
    <source>
        <dbReference type="ARBA" id="ARBA00022967"/>
    </source>
</evidence>
<evidence type="ECO:0000256" key="2">
    <source>
        <dbReference type="ARBA" id="ARBA00022448"/>
    </source>
</evidence>
<dbReference type="Gene3D" id="2.40.50.100">
    <property type="match status" value="1"/>
</dbReference>
<dbReference type="InterPro" id="IPR015853">
    <property type="entry name" value="ABC_transpr_FbpC"/>
</dbReference>
<dbReference type="InterPro" id="IPR017871">
    <property type="entry name" value="ABC_transporter-like_CS"/>
</dbReference>
<evidence type="ECO:0000256" key="3">
    <source>
        <dbReference type="ARBA" id="ARBA00022475"/>
    </source>
</evidence>
<dbReference type="EMBL" id="JAFBCY010000003">
    <property type="protein sequence ID" value="MBM7852626.1"/>
    <property type="molecule type" value="Genomic_DNA"/>
</dbReference>
<dbReference type="Gene3D" id="2.40.50.140">
    <property type="entry name" value="Nucleic acid-binding proteins"/>
    <property type="match status" value="1"/>
</dbReference>
<keyword evidence="7" id="KW-0472">Membrane</keyword>
<proteinExistence type="inferred from homology"/>
<keyword evidence="3" id="KW-1003">Cell membrane</keyword>
<reference evidence="11 12" key="2">
    <citation type="submission" date="2021-01" db="EMBL/GenBank/DDBJ databases">
        <title>Genomic Encyclopedia of Type Strains, Phase IV (KMG-IV): sequencing the most valuable type-strain genomes for metagenomic binning, comparative biology and taxonomic classification.</title>
        <authorList>
            <person name="Goeker M."/>
        </authorList>
    </citation>
    <scope>NUCLEOTIDE SEQUENCE [LARGE SCALE GENOMIC DNA]</scope>
    <source>
        <strain evidence="11 12">DSM 6130</strain>
    </source>
</reference>
<dbReference type="PROSITE" id="PS00211">
    <property type="entry name" value="ABC_TRANSPORTER_1"/>
    <property type="match status" value="1"/>
</dbReference>
<dbReference type="Gene3D" id="3.40.50.300">
    <property type="entry name" value="P-loop containing nucleotide triphosphate hydrolases"/>
    <property type="match status" value="1"/>
</dbReference>
<dbReference type="Pfam" id="PF08402">
    <property type="entry name" value="TOBE_2"/>
    <property type="match status" value="1"/>
</dbReference>
<dbReference type="CDD" id="cd03259">
    <property type="entry name" value="ABC_Carb_Solutes_like"/>
    <property type="match status" value="1"/>
</dbReference>
<dbReference type="PROSITE" id="PS50893">
    <property type="entry name" value="ABC_TRANSPORTER_2"/>
    <property type="match status" value="1"/>
</dbReference>
<dbReference type="InterPro" id="IPR008995">
    <property type="entry name" value="Mo/tungstate-bd_C_term_dom"/>
</dbReference>
<evidence type="ECO:0000256" key="1">
    <source>
        <dbReference type="ARBA" id="ARBA00005417"/>
    </source>
</evidence>
<dbReference type="InterPro" id="IPR027417">
    <property type="entry name" value="P-loop_NTPase"/>
</dbReference>
<dbReference type="PANTHER" id="PTHR43875">
    <property type="entry name" value="MALTODEXTRIN IMPORT ATP-BINDING PROTEIN MSMX"/>
    <property type="match status" value="1"/>
</dbReference>
<reference evidence="10" key="1">
    <citation type="journal article" date="2014" name="Int. J. Syst. Evol. Microbiol.">
        <title>Complete genome sequence of Corynebacterium casei LMG S-19264T (=DSM 44701T), isolated from a smear-ripened cheese.</title>
        <authorList>
            <consortium name="US DOE Joint Genome Institute (JGI-PGF)"/>
            <person name="Walter F."/>
            <person name="Albersmeier A."/>
            <person name="Kalinowski J."/>
            <person name="Ruckert C."/>
        </authorList>
    </citation>
    <scope>NUCLEOTIDE SEQUENCE</scope>
    <source>
        <strain evidence="10">VKM B-1606</strain>
    </source>
</reference>
<dbReference type="InterPro" id="IPR047641">
    <property type="entry name" value="ABC_transpr_MalK/UgpC-like"/>
</dbReference>
<evidence type="ECO:0000256" key="5">
    <source>
        <dbReference type="ARBA" id="ARBA00022840"/>
    </source>
</evidence>
<dbReference type="GO" id="GO:0055052">
    <property type="term" value="C:ATP-binding cassette (ABC) transporter complex, substrate-binding subunit-containing"/>
    <property type="evidence" value="ECO:0007669"/>
    <property type="project" value="TreeGrafter"/>
</dbReference>
<dbReference type="SUPFAM" id="SSF50331">
    <property type="entry name" value="MOP-like"/>
    <property type="match status" value="1"/>
</dbReference>
<dbReference type="Pfam" id="PF00005">
    <property type="entry name" value="ABC_tran"/>
    <property type="match status" value="1"/>
</dbReference>
<dbReference type="InterPro" id="IPR003439">
    <property type="entry name" value="ABC_transporter-like_ATP-bd"/>
</dbReference>
<evidence type="ECO:0000256" key="4">
    <source>
        <dbReference type="ARBA" id="ARBA00022741"/>
    </source>
</evidence>
<dbReference type="InterPro" id="IPR012340">
    <property type="entry name" value="NA-bd_OB-fold"/>
</dbReference>
<evidence type="ECO:0000256" key="7">
    <source>
        <dbReference type="ARBA" id="ARBA00023136"/>
    </source>
</evidence>
<comment type="similarity">
    <text evidence="1">Belongs to the ABC transporter superfamily.</text>
</comment>
<evidence type="ECO:0000313" key="10">
    <source>
        <dbReference type="EMBL" id="GLK56833.1"/>
    </source>
</evidence>
<feature type="domain" description="ABC transporter" evidence="9">
    <location>
        <begin position="9"/>
        <end position="241"/>
    </location>
</feature>
<sequence>MTSLARSVLALTGLRKRFGATLALDGVTLSVGPGEVLAITGPSGAGKTTLCRVVAGLETPDEGSVRYGSEPMDDVAPGRRRVAFMFESYALYPHLSVRDNALSPLRAPGGGIPRERHRAIVDETLGLLEIAHLADRLPGALSGGQKQRAALARALVQQPRALLLDEPISHLDAKLRHKLRGAIRQRLMTRESPSIWSTPDGLEALSVGDRVAVIDRGRIEQIGAPEDIWLRPATMTVARLIGDPPMSVLSGELEGEGDALVFAREGLRLPLPAGLAADAARATSRRVSLGLRAGALSLAAEDAAGAARGEIYSHEPFGKHEIITFSVAGGAQIKIKTRTAARVRIGEAAGLICPPDALALFDTETGRALPASAARHTTHDTRDHARPQAAVATTGDLGR</sequence>
<dbReference type="Proteomes" id="UP001143400">
    <property type="component" value="Unassembled WGS sequence"/>
</dbReference>
<comment type="caution">
    <text evidence="10">The sequence shown here is derived from an EMBL/GenBank/DDBJ whole genome shotgun (WGS) entry which is preliminary data.</text>
</comment>
<feature type="compositionally biased region" description="Basic and acidic residues" evidence="8">
    <location>
        <begin position="377"/>
        <end position="386"/>
    </location>
</feature>
<dbReference type="InterPro" id="IPR003593">
    <property type="entry name" value="AAA+_ATPase"/>
</dbReference>
<dbReference type="RefSeq" id="WP_246482506.1">
    <property type="nucleotide sequence ID" value="NZ_BSFF01000003.1"/>
</dbReference>
<organism evidence="10 13">
    <name type="scientific">Methylopila capsulata</name>
    <dbReference type="NCBI Taxonomy" id="61654"/>
    <lineage>
        <taxon>Bacteria</taxon>
        <taxon>Pseudomonadati</taxon>
        <taxon>Pseudomonadota</taxon>
        <taxon>Alphaproteobacteria</taxon>
        <taxon>Hyphomicrobiales</taxon>
        <taxon>Methylopilaceae</taxon>
        <taxon>Methylopila</taxon>
    </lineage>
</organism>
<dbReference type="SUPFAM" id="SSF52540">
    <property type="entry name" value="P-loop containing nucleoside triphosphate hydrolases"/>
    <property type="match status" value="1"/>
</dbReference>
<keyword evidence="11" id="KW-0762">Sugar transport</keyword>
<evidence type="ECO:0000313" key="12">
    <source>
        <dbReference type="Proteomes" id="UP000758856"/>
    </source>
</evidence>
<dbReference type="AlphaFoldDB" id="A0A9W6MSY7"/>
<evidence type="ECO:0000259" key="9">
    <source>
        <dbReference type="PROSITE" id="PS50893"/>
    </source>
</evidence>
<dbReference type="GO" id="GO:0015408">
    <property type="term" value="F:ABC-type ferric iron transporter activity"/>
    <property type="evidence" value="ECO:0007669"/>
    <property type="project" value="InterPro"/>
</dbReference>
<dbReference type="InterPro" id="IPR013611">
    <property type="entry name" value="Transp-assoc_OB_typ2"/>
</dbReference>
<evidence type="ECO:0000313" key="11">
    <source>
        <dbReference type="EMBL" id="MBM7852626.1"/>
    </source>
</evidence>
<evidence type="ECO:0000256" key="8">
    <source>
        <dbReference type="SAM" id="MobiDB-lite"/>
    </source>
</evidence>
<dbReference type="Proteomes" id="UP000758856">
    <property type="component" value="Unassembled WGS sequence"/>
</dbReference>
<feature type="region of interest" description="Disordered" evidence="8">
    <location>
        <begin position="371"/>
        <end position="399"/>
    </location>
</feature>
<protein>
    <submittedName>
        <fullName evidence="10">ABC transporter ATP-binding protein</fullName>
    </submittedName>
    <submittedName>
        <fullName evidence="11">ABC-type sugar transport system ATPase subunit</fullName>
    </submittedName>
</protein>
<dbReference type="GO" id="GO:0005524">
    <property type="term" value="F:ATP binding"/>
    <property type="evidence" value="ECO:0007669"/>
    <property type="project" value="UniProtKB-KW"/>
</dbReference>
<dbReference type="EMBL" id="BSFF01000003">
    <property type="protein sequence ID" value="GLK56833.1"/>
    <property type="molecule type" value="Genomic_DNA"/>
</dbReference>
<keyword evidence="4" id="KW-0547">Nucleotide-binding</keyword>
<dbReference type="GO" id="GO:0016887">
    <property type="term" value="F:ATP hydrolysis activity"/>
    <property type="evidence" value="ECO:0007669"/>
    <property type="project" value="InterPro"/>
</dbReference>
<dbReference type="SMART" id="SM00382">
    <property type="entry name" value="AAA"/>
    <property type="match status" value="1"/>
</dbReference>